<dbReference type="PANTHER" id="PTHR43078:SF6">
    <property type="entry name" value="UDP-GLUCURONIC ACID DECARBOXYLASE 1"/>
    <property type="match status" value="1"/>
</dbReference>
<dbReference type="AlphaFoldDB" id="A0A9D2D2P7"/>
<dbReference type="InterPro" id="IPR044516">
    <property type="entry name" value="UXS-like"/>
</dbReference>
<evidence type="ECO:0000313" key="6">
    <source>
        <dbReference type="EMBL" id="HIZ07414.1"/>
    </source>
</evidence>
<reference evidence="6" key="1">
    <citation type="journal article" date="2021" name="PeerJ">
        <title>Extensive microbial diversity within the chicken gut microbiome revealed by metagenomics and culture.</title>
        <authorList>
            <person name="Gilroy R."/>
            <person name="Ravi A."/>
            <person name="Getino M."/>
            <person name="Pursley I."/>
            <person name="Horton D.L."/>
            <person name="Alikhan N.F."/>
            <person name="Baker D."/>
            <person name="Gharbi K."/>
            <person name="Hall N."/>
            <person name="Watson M."/>
            <person name="Adriaenssens E.M."/>
            <person name="Foster-Nyarko E."/>
            <person name="Jarju S."/>
            <person name="Secka A."/>
            <person name="Antonio M."/>
            <person name="Oren A."/>
            <person name="Chaudhuri R.R."/>
            <person name="La Ragione R."/>
            <person name="Hildebrand F."/>
            <person name="Pallen M.J."/>
        </authorList>
    </citation>
    <scope>NUCLEOTIDE SEQUENCE</scope>
    <source>
        <strain evidence="6">CHK192-9172</strain>
    </source>
</reference>
<keyword evidence="4" id="KW-0456">Lyase</keyword>
<dbReference type="Gene3D" id="3.40.50.720">
    <property type="entry name" value="NAD(P)-binding Rossmann-like Domain"/>
    <property type="match status" value="1"/>
</dbReference>
<dbReference type="PANTHER" id="PTHR43078">
    <property type="entry name" value="UDP-GLUCURONIC ACID DECARBOXYLASE-RELATED"/>
    <property type="match status" value="1"/>
</dbReference>
<reference evidence="6" key="2">
    <citation type="submission" date="2021-04" db="EMBL/GenBank/DDBJ databases">
        <authorList>
            <person name="Gilroy R."/>
        </authorList>
    </citation>
    <scope>NUCLEOTIDE SEQUENCE</scope>
    <source>
        <strain evidence="6">CHK192-9172</strain>
    </source>
</reference>
<dbReference type="GO" id="GO:0042732">
    <property type="term" value="P:D-xylose metabolic process"/>
    <property type="evidence" value="ECO:0007669"/>
    <property type="project" value="InterPro"/>
</dbReference>
<dbReference type="EMBL" id="DXCH01000162">
    <property type="protein sequence ID" value="HIZ07414.1"/>
    <property type="molecule type" value="Genomic_DNA"/>
</dbReference>
<protein>
    <submittedName>
        <fullName evidence="6">NAD-dependent epimerase/dehydratase family protein</fullName>
    </submittedName>
</protein>
<organism evidence="6 7">
    <name type="scientific">Candidatus Eubacterium avistercoris</name>
    <dbReference type="NCBI Taxonomy" id="2838567"/>
    <lineage>
        <taxon>Bacteria</taxon>
        <taxon>Bacillati</taxon>
        <taxon>Bacillota</taxon>
        <taxon>Clostridia</taxon>
        <taxon>Eubacteriales</taxon>
        <taxon>Eubacteriaceae</taxon>
        <taxon>Eubacterium</taxon>
    </lineage>
</organism>
<comment type="caution">
    <text evidence="6">The sequence shown here is derived from an EMBL/GenBank/DDBJ whole genome shotgun (WGS) entry which is preliminary data.</text>
</comment>
<keyword evidence="3" id="KW-0520">NAD</keyword>
<dbReference type="SUPFAM" id="SSF51735">
    <property type="entry name" value="NAD(P)-binding Rossmann-fold domains"/>
    <property type="match status" value="1"/>
</dbReference>
<name>A0A9D2D2P7_9FIRM</name>
<dbReference type="Pfam" id="PF01370">
    <property type="entry name" value="Epimerase"/>
    <property type="match status" value="1"/>
</dbReference>
<evidence type="ECO:0000256" key="4">
    <source>
        <dbReference type="ARBA" id="ARBA00023239"/>
    </source>
</evidence>
<accession>A0A9D2D2P7</accession>
<comment type="cofactor">
    <cofactor evidence="1">
        <name>NAD(+)</name>
        <dbReference type="ChEBI" id="CHEBI:57540"/>
    </cofactor>
</comment>
<gene>
    <name evidence="6" type="ORF">IAA08_05715</name>
</gene>
<dbReference type="GO" id="GO:0048040">
    <property type="term" value="F:UDP-glucuronate decarboxylase activity"/>
    <property type="evidence" value="ECO:0007669"/>
    <property type="project" value="TreeGrafter"/>
</dbReference>
<proteinExistence type="predicted"/>
<dbReference type="GO" id="GO:0005737">
    <property type="term" value="C:cytoplasm"/>
    <property type="evidence" value="ECO:0007669"/>
    <property type="project" value="TreeGrafter"/>
</dbReference>
<dbReference type="Proteomes" id="UP000824024">
    <property type="component" value="Unassembled WGS sequence"/>
</dbReference>
<evidence type="ECO:0000313" key="7">
    <source>
        <dbReference type="Proteomes" id="UP000824024"/>
    </source>
</evidence>
<keyword evidence="2" id="KW-0210">Decarboxylase</keyword>
<evidence type="ECO:0000256" key="1">
    <source>
        <dbReference type="ARBA" id="ARBA00001911"/>
    </source>
</evidence>
<evidence type="ECO:0000259" key="5">
    <source>
        <dbReference type="Pfam" id="PF01370"/>
    </source>
</evidence>
<evidence type="ECO:0000256" key="3">
    <source>
        <dbReference type="ARBA" id="ARBA00023027"/>
    </source>
</evidence>
<dbReference type="InterPro" id="IPR036291">
    <property type="entry name" value="NAD(P)-bd_dom_sf"/>
</dbReference>
<feature type="domain" description="NAD-dependent epimerase/dehydratase" evidence="5">
    <location>
        <begin position="37"/>
        <end position="280"/>
    </location>
</feature>
<evidence type="ECO:0000256" key="2">
    <source>
        <dbReference type="ARBA" id="ARBA00022793"/>
    </source>
</evidence>
<sequence>MIKQNEKKISDDRILQEDLERLVYRSSLLNELAGQTVFVTGATGLIGSQIVKTLALYNYIFYTNIKIIALVRNEKKAKKIFSELLSDTNIIICIGDINKAIEVGENIDYIIHGASITSSKSFVNSPVETIMTAIMGTRNILELAKNKSVKGFIYLSSLEVYGTPQKEGFIEEADYGYIDPLNVRSSYSEGKKMVECLCVSYATQYNIPVKIARLSQTFGAGVEYNDGRVFAEFARCAIEGKNIVLHTEGKTVRSYCYTSDAINAIFYILLKGKKKEAYNVTNMETVISIRDMAQLVCQLNPDKNMQVEYDMPENIDSFGYNPEMIIKLDSSKLMNLGWKPVIQLREMFQRLIDSMKNGKNNFEL</sequence>
<dbReference type="InterPro" id="IPR001509">
    <property type="entry name" value="Epimerase_deHydtase"/>
</dbReference>
<dbReference type="GO" id="GO:0070403">
    <property type="term" value="F:NAD+ binding"/>
    <property type="evidence" value="ECO:0007669"/>
    <property type="project" value="InterPro"/>
</dbReference>